<reference evidence="7" key="1">
    <citation type="submission" date="2022-10" db="EMBL/GenBank/DDBJ databases">
        <title>The complete genomes of actinobacterial strains from the NBC collection.</title>
        <authorList>
            <person name="Joergensen T.S."/>
            <person name="Alvarez Arevalo M."/>
            <person name="Sterndorff E.B."/>
            <person name="Faurdal D."/>
            <person name="Vuksanovic O."/>
            <person name="Mourched A.-S."/>
            <person name="Charusanti P."/>
            <person name="Shaw S."/>
            <person name="Blin K."/>
            <person name="Weber T."/>
        </authorList>
    </citation>
    <scope>NUCLEOTIDE SEQUENCE</scope>
    <source>
        <strain evidence="7">NBC_00254</strain>
    </source>
</reference>
<dbReference type="SUPFAM" id="SSF46689">
    <property type="entry name" value="Homeodomain-like"/>
    <property type="match status" value="1"/>
</dbReference>
<dbReference type="RefSeq" id="WP_328709711.1">
    <property type="nucleotide sequence ID" value="NZ_CP108085.1"/>
</dbReference>
<evidence type="ECO:0000259" key="6">
    <source>
        <dbReference type="PROSITE" id="PS50977"/>
    </source>
</evidence>
<dbReference type="SUPFAM" id="SSF48498">
    <property type="entry name" value="Tetracyclin repressor-like, C-terminal domain"/>
    <property type="match status" value="1"/>
</dbReference>
<proteinExistence type="predicted"/>
<keyword evidence="8" id="KW-1185">Reference proteome</keyword>
<feature type="region of interest" description="Disordered" evidence="5">
    <location>
        <begin position="196"/>
        <end position="249"/>
    </location>
</feature>
<dbReference type="PANTHER" id="PTHR47506:SF1">
    <property type="entry name" value="HTH-TYPE TRANSCRIPTIONAL REGULATOR YJDC"/>
    <property type="match status" value="1"/>
</dbReference>
<dbReference type="Proteomes" id="UP001432011">
    <property type="component" value="Chromosome"/>
</dbReference>
<feature type="compositionally biased region" description="Gly residues" evidence="5">
    <location>
        <begin position="199"/>
        <end position="249"/>
    </location>
</feature>
<gene>
    <name evidence="7" type="ORF">OG913_03115</name>
</gene>
<evidence type="ECO:0000256" key="3">
    <source>
        <dbReference type="ARBA" id="ARBA00023163"/>
    </source>
</evidence>
<evidence type="ECO:0000256" key="5">
    <source>
        <dbReference type="SAM" id="MobiDB-lite"/>
    </source>
</evidence>
<dbReference type="PROSITE" id="PS50977">
    <property type="entry name" value="HTH_TETR_2"/>
    <property type="match status" value="1"/>
</dbReference>
<organism evidence="7 8">
    <name type="scientific">Microbispora hainanensis</name>
    <dbReference type="NCBI Taxonomy" id="568844"/>
    <lineage>
        <taxon>Bacteria</taxon>
        <taxon>Bacillati</taxon>
        <taxon>Actinomycetota</taxon>
        <taxon>Actinomycetes</taxon>
        <taxon>Streptosporangiales</taxon>
        <taxon>Streptosporangiaceae</taxon>
        <taxon>Microbispora</taxon>
    </lineage>
</organism>
<sequence>MPVPKGSTIDPERTRAAILKAATPVLYERGLDGIGVAELCALIGVSKETLYRHFGTKDGLVEAMLRARSERVGRWLAEAVAAAGDDPRDQLAAVFDTLGEWFEDPVFRGCAMVNAAAQHHDETVRAVTTRHLGRYIDLLTGIAERAGAADPPLLGRQLLMLVEGATVVAAHHGAAGTSGQAREAALTLLSAATQSAGGDAPGGNGGNSGARAGNPGGNGDSSGAGGKTPGDSGHGSGAGRDNPGGSGHS</sequence>
<evidence type="ECO:0000256" key="1">
    <source>
        <dbReference type="ARBA" id="ARBA00023015"/>
    </source>
</evidence>
<dbReference type="InterPro" id="IPR036271">
    <property type="entry name" value="Tet_transcr_reg_TetR-rel_C_sf"/>
</dbReference>
<keyword evidence="3" id="KW-0804">Transcription</keyword>
<evidence type="ECO:0000313" key="8">
    <source>
        <dbReference type="Proteomes" id="UP001432011"/>
    </source>
</evidence>
<dbReference type="Pfam" id="PF00440">
    <property type="entry name" value="TetR_N"/>
    <property type="match status" value="1"/>
</dbReference>
<dbReference type="PANTHER" id="PTHR47506">
    <property type="entry name" value="TRANSCRIPTIONAL REGULATORY PROTEIN"/>
    <property type="match status" value="1"/>
</dbReference>
<dbReference type="PRINTS" id="PR00455">
    <property type="entry name" value="HTHTETR"/>
</dbReference>
<feature type="domain" description="HTH tetR-type" evidence="6">
    <location>
        <begin position="12"/>
        <end position="72"/>
    </location>
</feature>
<evidence type="ECO:0000256" key="4">
    <source>
        <dbReference type="PROSITE-ProRule" id="PRU00335"/>
    </source>
</evidence>
<feature type="DNA-binding region" description="H-T-H motif" evidence="4">
    <location>
        <begin position="35"/>
        <end position="54"/>
    </location>
</feature>
<dbReference type="EMBL" id="CP108085">
    <property type="protein sequence ID" value="WUP76029.1"/>
    <property type="molecule type" value="Genomic_DNA"/>
</dbReference>
<dbReference type="Gene3D" id="1.10.357.10">
    <property type="entry name" value="Tetracycline Repressor, domain 2"/>
    <property type="match status" value="1"/>
</dbReference>
<evidence type="ECO:0000313" key="7">
    <source>
        <dbReference type="EMBL" id="WUP76029.1"/>
    </source>
</evidence>
<name>A0ABZ1SU33_9ACTN</name>
<evidence type="ECO:0000256" key="2">
    <source>
        <dbReference type="ARBA" id="ARBA00023125"/>
    </source>
</evidence>
<keyword evidence="1" id="KW-0805">Transcription regulation</keyword>
<keyword evidence="2 4" id="KW-0238">DNA-binding</keyword>
<accession>A0ABZ1SU33</accession>
<dbReference type="InterPro" id="IPR009057">
    <property type="entry name" value="Homeodomain-like_sf"/>
</dbReference>
<protein>
    <submittedName>
        <fullName evidence="7">TetR/AcrR family transcriptional regulator</fullName>
    </submittedName>
</protein>
<dbReference type="InterPro" id="IPR001647">
    <property type="entry name" value="HTH_TetR"/>
</dbReference>